<dbReference type="GO" id="GO:0006400">
    <property type="term" value="P:tRNA modification"/>
    <property type="evidence" value="ECO:0007669"/>
    <property type="project" value="TreeGrafter"/>
</dbReference>
<evidence type="ECO:0000256" key="1">
    <source>
        <dbReference type="ARBA" id="ARBA00022801"/>
    </source>
</evidence>
<organism evidence="7 8">
    <name type="scientific">Allomyces macrogynus (strain ATCC 38327)</name>
    <name type="common">Allomyces javanicus var. macrogynus</name>
    <dbReference type="NCBI Taxonomy" id="578462"/>
    <lineage>
        <taxon>Eukaryota</taxon>
        <taxon>Fungi</taxon>
        <taxon>Fungi incertae sedis</taxon>
        <taxon>Blastocladiomycota</taxon>
        <taxon>Blastocladiomycetes</taxon>
        <taxon>Blastocladiales</taxon>
        <taxon>Blastocladiaceae</taxon>
        <taxon>Allomyces</taxon>
    </lineage>
</organism>
<evidence type="ECO:0000313" key="8">
    <source>
        <dbReference type="Proteomes" id="UP000054350"/>
    </source>
</evidence>
<name>A0A0L0SKJ6_ALLM3</name>
<evidence type="ECO:0000256" key="2">
    <source>
        <dbReference type="ARBA" id="ARBA00035119"/>
    </source>
</evidence>
<dbReference type="InterPro" id="IPR019438">
    <property type="entry name" value="Q_salvage"/>
</dbReference>
<protein>
    <recommendedName>
        <fullName evidence="3 6">Queuosine 5'-phosphate N-glycosylase/hydrolase</fullName>
        <ecNumber evidence="6">3.2.2.-</ecNumber>
    </recommendedName>
    <alternativeName>
        <fullName evidence="4 6">Queuosine-nucleotide N-glycosylase/hydrolase</fullName>
    </alternativeName>
</protein>
<evidence type="ECO:0000256" key="4">
    <source>
        <dbReference type="ARBA" id="ARBA00035393"/>
    </source>
</evidence>
<dbReference type="GO" id="GO:0016787">
    <property type="term" value="F:hydrolase activity"/>
    <property type="evidence" value="ECO:0007669"/>
    <property type="project" value="UniProtKB-KW"/>
</dbReference>
<dbReference type="Pfam" id="PF10343">
    <property type="entry name" value="Q_salvage"/>
    <property type="match status" value="1"/>
</dbReference>
<comment type="similarity">
    <text evidence="2 6">Belongs to the QNG1 protein family.</text>
</comment>
<accession>A0A0L0SKJ6</accession>
<dbReference type="OMA" id="FSFWSEE"/>
<dbReference type="Proteomes" id="UP000054350">
    <property type="component" value="Unassembled WGS sequence"/>
</dbReference>
<evidence type="ECO:0000256" key="5">
    <source>
        <dbReference type="ARBA" id="ARBA00048204"/>
    </source>
</evidence>
<dbReference type="EC" id="3.2.2.-" evidence="6"/>
<comment type="function">
    <text evidence="6">Catalyzes the hydrolysis of queuosine 5'-phosphate, releasing the nucleobase queuine (q). Is required for salvage of queuine from exogenous queuosine (Q) that is imported and then converted to queuosine 5'-phosphate intracellularly.</text>
</comment>
<dbReference type="VEuPathDB" id="FungiDB:AMAG_08098"/>
<keyword evidence="1 6" id="KW-0378">Hydrolase</keyword>
<dbReference type="STRING" id="578462.A0A0L0SKJ6"/>
<dbReference type="PANTHER" id="PTHR21314">
    <property type="entry name" value="QUEUOSINE 5'-PHOSPHATE N-GLYCOSYLASE_HYDROLASE-RELATED"/>
    <property type="match status" value="1"/>
</dbReference>
<dbReference type="PANTHER" id="PTHR21314:SF0">
    <property type="entry name" value="QUEUOSINE 5'-PHOSPHATE N-GLYCOSYLASE_HYDROLASE"/>
    <property type="match status" value="1"/>
</dbReference>
<dbReference type="EMBL" id="GG745341">
    <property type="protein sequence ID" value="KNE62920.1"/>
    <property type="molecule type" value="Genomic_DNA"/>
</dbReference>
<sequence>MAPSLSSTRAPPRARVPLQVRAAAAVAAKSSRTAAVPLPSQRVLDSCRTVAEHADQVRVGDAAAIDHAAHTILDGLVAGRYSTASWRAHPLHPQVADRHAAEFIFLLDLMNFSFWSDSDTLFTVTYRGIAYTGYWSLVAAINRARDEGIAITSAYRMATMLRETLQHVFRSDSETPISLFEERFEAIRQAGQVLLRRFGGSIVNLIKEARGSCQALIELVLQHFPTFDDRSTYKGKTVYLYKRVQILVADLWACFEGRGLGAFHDIDLVTMFADYRVPQGLVHLGLLDYSPALLAELHVGDLIPPGSATEVEIRTTSIWAVELVARRIKELLRKRTDLMETPMVNAILIDFYVWDYAKAHQDELAKIPIHRTRTIFY</sequence>
<evidence type="ECO:0000313" key="7">
    <source>
        <dbReference type="EMBL" id="KNE62920.1"/>
    </source>
</evidence>
<gene>
    <name evidence="7" type="ORF">AMAG_08098</name>
</gene>
<evidence type="ECO:0000256" key="3">
    <source>
        <dbReference type="ARBA" id="ARBA00035306"/>
    </source>
</evidence>
<evidence type="ECO:0000256" key="6">
    <source>
        <dbReference type="RuleBase" id="RU365002"/>
    </source>
</evidence>
<proteinExistence type="inferred from homology"/>
<dbReference type="eggNOG" id="KOG2524">
    <property type="taxonomic scope" value="Eukaryota"/>
</dbReference>
<reference evidence="8" key="2">
    <citation type="submission" date="2009-11" db="EMBL/GenBank/DDBJ databases">
        <title>The Genome Sequence of Allomyces macrogynus strain ATCC 38327.</title>
        <authorList>
            <consortium name="The Broad Institute Genome Sequencing Platform"/>
            <person name="Russ C."/>
            <person name="Cuomo C."/>
            <person name="Shea T."/>
            <person name="Young S.K."/>
            <person name="Zeng Q."/>
            <person name="Koehrsen M."/>
            <person name="Haas B."/>
            <person name="Borodovsky M."/>
            <person name="Guigo R."/>
            <person name="Alvarado L."/>
            <person name="Berlin A."/>
            <person name="Borenstein D."/>
            <person name="Chen Z."/>
            <person name="Engels R."/>
            <person name="Freedman E."/>
            <person name="Gellesch M."/>
            <person name="Goldberg J."/>
            <person name="Griggs A."/>
            <person name="Gujja S."/>
            <person name="Heiman D."/>
            <person name="Hepburn T."/>
            <person name="Howarth C."/>
            <person name="Jen D."/>
            <person name="Larson L."/>
            <person name="Lewis B."/>
            <person name="Mehta T."/>
            <person name="Park D."/>
            <person name="Pearson M."/>
            <person name="Roberts A."/>
            <person name="Saif S."/>
            <person name="Shenoy N."/>
            <person name="Sisk P."/>
            <person name="Stolte C."/>
            <person name="Sykes S."/>
            <person name="Walk T."/>
            <person name="White J."/>
            <person name="Yandava C."/>
            <person name="Burger G."/>
            <person name="Gray M.W."/>
            <person name="Holland P.W.H."/>
            <person name="King N."/>
            <person name="Lang F.B.F."/>
            <person name="Roger A.J."/>
            <person name="Ruiz-Trillo I."/>
            <person name="Lander E."/>
            <person name="Nusbaum C."/>
        </authorList>
    </citation>
    <scope>NUCLEOTIDE SEQUENCE [LARGE SCALE GENOMIC DNA]</scope>
    <source>
        <strain evidence="8">ATCC 38327</strain>
    </source>
</reference>
<reference evidence="7 8" key="1">
    <citation type="submission" date="2009-11" db="EMBL/GenBank/DDBJ databases">
        <title>Annotation of Allomyces macrogynus ATCC 38327.</title>
        <authorList>
            <consortium name="The Broad Institute Genome Sequencing Platform"/>
            <person name="Russ C."/>
            <person name="Cuomo C."/>
            <person name="Burger G."/>
            <person name="Gray M.W."/>
            <person name="Holland P.W.H."/>
            <person name="King N."/>
            <person name="Lang F.B.F."/>
            <person name="Roger A.J."/>
            <person name="Ruiz-Trillo I."/>
            <person name="Young S.K."/>
            <person name="Zeng Q."/>
            <person name="Gargeya S."/>
            <person name="Fitzgerald M."/>
            <person name="Haas B."/>
            <person name="Abouelleil A."/>
            <person name="Alvarado L."/>
            <person name="Arachchi H.M."/>
            <person name="Berlin A."/>
            <person name="Chapman S.B."/>
            <person name="Gearin G."/>
            <person name="Goldberg J."/>
            <person name="Griggs A."/>
            <person name="Gujja S."/>
            <person name="Hansen M."/>
            <person name="Heiman D."/>
            <person name="Howarth C."/>
            <person name="Larimer J."/>
            <person name="Lui A."/>
            <person name="MacDonald P.J.P."/>
            <person name="McCowen C."/>
            <person name="Montmayeur A."/>
            <person name="Murphy C."/>
            <person name="Neiman D."/>
            <person name="Pearson M."/>
            <person name="Priest M."/>
            <person name="Roberts A."/>
            <person name="Saif S."/>
            <person name="Shea T."/>
            <person name="Sisk P."/>
            <person name="Stolte C."/>
            <person name="Sykes S."/>
            <person name="Wortman J."/>
            <person name="Nusbaum C."/>
            <person name="Birren B."/>
        </authorList>
    </citation>
    <scope>NUCLEOTIDE SEQUENCE [LARGE SCALE GENOMIC DNA]</scope>
    <source>
        <strain evidence="7 8">ATCC 38327</strain>
    </source>
</reference>
<dbReference type="OrthoDB" id="416777at2759"/>
<keyword evidence="8" id="KW-1185">Reference proteome</keyword>
<dbReference type="AlphaFoldDB" id="A0A0L0SKJ6"/>
<comment type="catalytic activity">
    <reaction evidence="5 6">
        <text>queuosine 5'-phosphate + H2O = queuine + D-ribose 5-phosphate</text>
        <dbReference type="Rhea" id="RHEA:75387"/>
        <dbReference type="ChEBI" id="CHEBI:15377"/>
        <dbReference type="ChEBI" id="CHEBI:17433"/>
        <dbReference type="ChEBI" id="CHEBI:78346"/>
        <dbReference type="ChEBI" id="CHEBI:194371"/>
    </reaction>
    <physiologicalReaction direction="left-to-right" evidence="5 6">
        <dbReference type="Rhea" id="RHEA:75388"/>
    </physiologicalReaction>
</comment>